<keyword evidence="15" id="KW-0472">Membrane</keyword>
<keyword evidence="19" id="KW-1185">Reference proteome</keyword>
<dbReference type="SUPFAM" id="SSF56601">
    <property type="entry name" value="beta-lactamase/transpeptidase-like"/>
    <property type="match status" value="1"/>
</dbReference>
<dbReference type="STRING" id="334413.FMG_0897"/>
<dbReference type="EMBL" id="AP008971">
    <property type="protein sequence ID" value="BAG08315.1"/>
    <property type="molecule type" value="Genomic_DNA"/>
</dbReference>
<keyword evidence="4" id="KW-0645">Protease</keyword>
<keyword evidence="6" id="KW-0808">Transferase</keyword>
<feature type="region of interest" description="Disordered" evidence="14">
    <location>
        <begin position="947"/>
        <end position="1003"/>
    </location>
</feature>
<organism evidence="18 19">
    <name type="scientific">Finegoldia magna (strain ATCC 29328 / DSM 20472 / WAL 2508)</name>
    <name type="common">Peptostreptococcus magnus</name>
    <dbReference type="NCBI Taxonomy" id="334413"/>
    <lineage>
        <taxon>Bacteria</taxon>
        <taxon>Bacillati</taxon>
        <taxon>Bacillota</taxon>
        <taxon>Tissierellia</taxon>
        <taxon>Tissierellales</taxon>
        <taxon>Peptoniphilaceae</taxon>
        <taxon>Finegoldia</taxon>
    </lineage>
</organism>
<comment type="similarity">
    <text evidence="1">In the C-terminal section; belongs to the transpeptidase family.</text>
</comment>
<keyword evidence="15" id="KW-0812">Transmembrane</keyword>
<evidence type="ECO:0000256" key="11">
    <source>
        <dbReference type="ARBA" id="ARBA00023316"/>
    </source>
</evidence>
<gene>
    <name evidence="18" type="ordered locus">FMG_0897</name>
</gene>
<evidence type="ECO:0000256" key="8">
    <source>
        <dbReference type="ARBA" id="ARBA00022960"/>
    </source>
</evidence>
<keyword evidence="8" id="KW-0133">Cell shape</keyword>
<evidence type="ECO:0000256" key="2">
    <source>
        <dbReference type="ARBA" id="ARBA00007739"/>
    </source>
</evidence>
<dbReference type="InterPro" id="IPR001460">
    <property type="entry name" value="PCN-bd_Tpept"/>
</dbReference>
<reference evidence="18 19" key="1">
    <citation type="journal article" date="2008" name="DNA Res.">
        <title>Complete genome sequence of Finegoldia magna, an anaerobic opportunistic pathogen.</title>
        <authorList>
            <person name="Goto T."/>
            <person name="Yamashita A."/>
            <person name="Hirakawa H."/>
            <person name="Matsutani M."/>
            <person name="Todo K."/>
            <person name="Ohshima K."/>
            <person name="Toh H."/>
            <person name="Miyamoto K."/>
            <person name="Kuhara S."/>
            <person name="Hattori M."/>
            <person name="Shimizu T."/>
            <person name="Akimoto S."/>
        </authorList>
    </citation>
    <scope>NUCLEOTIDE SEQUENCE [LARGE SCALE GENOMIC DNA]</scope>
    <source>
        <strain evidence="19">ATCC 29328 / DSM 20472 / WAL 2508</strain>
    </source>
</reference>
<dbReference type="KEGG" id="fma:FMG_0897"/>
<dbReference type="GO" id="GO:0008955">
    <property type="term" value="F:peptidoglycan glycosyltransferase activity"/>
    <property type="evidence" value="ECO:0007669"/>
    <property type="project" value="UniProtKB-EC"/>
</dbReference>
<comment type="catalytic activity">
    <reaction evidence="12">
        <text>Preferential cleavage: (Ac)2-L-Lys-D-Ala-|-D-Ala. Also transpeptidation of peptidyl-alanyl moieties that are N-acyl substituents of D-alanine.</text>
        <dbReference type="EC" id="3.4.16.4"/>
    </reaction>
</comment>
<feature type="compositionally biased region" description="Basic and acidic residues" evidence="14">
    <location>
        <begin position="962"/>
        <end position="1003"/>
    </location>
</feature>
<dbReference type="CAZy" id="GT51">
    <property type="family name" value="Glycosyltransferase Family 51"/>
</dbReference>
<dbReference type="InterPro" id="IPR023346">
    <property type="entry name" value="Lysozyme-like_dom_sf"/>
</dbReference>
<dbReference type="PANTHER" id="PTHR32282:SF33">
    <property type="entry name" value="PEPTIDOGLYCAN GLYCOSYLTRANSFERASE"/>
    <property type="match status" value="1"/>
</dbReference>
<feature type="transmembrane region" description="Helical" evidence="15">
    <location>
        <begin position="43"/>
        <end position="62"/>
    </location>
</feature>
<dbReference type="PANTHER" id="PTHR32282">
    <property type="entry name" value="BINDING PROTEIN TRANSPEPTIDASE, PUTATIVE-RELATED"/>
    <property type="match status" value="1"/>
</dbReference>
<evidence type="ECO:0000256" key="12">
    <source>
        <dbReference type="ARBA" id="ARBA00034000"/>
    </source>
</evidence>
<evidence type="ECO:0000256" key="7">
    <source>
        <dbReference type="ARBA" id="ARBA00022801"/>
    </source>
</evidence>
<keyword evidence="7" id="KW-0378">Hydrolase</keyword>
<evidence type="ECO:0000256" key="15">
    <source>
        <dbReference type="SAM" id="Phobius"/>
    </source>
</evidence>
<evidence type="ECO:0000259" key="17">
    <source>
        <dbReference type="Pfam" id="PF00912"/>
    </source>
</evidence>
<proteinExistence type="inferred from homology"/>
<accession>B0S1S5</accession>
<evidence type="ECO:0000256" key="9">
    <source>
        <dbReference type="ARBA" id="ARBA00022984"/>
    </source>
</evidence>
<dbReference type="GO" id="GO:0009252">
    <property type="term" value="P:peptidoglycan biosynthetic process"/>
    <property type="evidence" value="ECO:0007669"/>
    <property type="project" value="UniProtKB-KW"/>
</dbReference>
<evidence type="ECO:0000256" key="5">
    <source>
        <dbReference type="ARBA" id="ARBA00022676"/>
    </source>
</evidence>
<evidence type="ECO:0000313" key="18">
    <source>
        <dbReference type="EMBL" id="BAG08315.1"/>
    </source>
</evidence>
<protein>
    <submittedName>
        <fullName evidence="18">Putative penicillin-binding protein 1A</fullName>
    </submittedName>
</protein>
<keyword evidence="10" id="KW-0511">Multifunctional enzyme</keyword>
<dbReference type="GO" id="GO:0008658">
    <property type="term" value="F:penicillin binding"/>
    <property type="evidence" value="ECO:0007669"/>
    <property type="project" value="InterPro"/>
</dbReference>
<comment type="similarity">
    <text evidence="2">In the N-terminal section; belongs to the glycosyltransferase 51 family.</text>
</comment>
<keyword evidence="5" id="KW-0328">Glycosyltransferase</keyword>
<evidence type="ECO:0000256" key="4">
    <source>
        <dbReference type="ARBA" id="ARBA00022670"/>
    </source>
</evidence>
<dbReference type="Gene3D" id="3.40.710.10">
    <property type="entry name" value="DD-peptidase/beta-lactamase superfamily"/>
    <property type="match status" value="1"/>
</dbReference>
<evidence type="ECO:0000256" key="14">
    <source>
        <dbReference type="SAM" id="MobiDB-lite"/>
    </source>
</evidence>
<feature type="domain" description="Penicillin-binding protein transpeptidase" evidence="16">
    <location>
        <begin position="540"/>
        <end position="796"/>
    </location>
</feature>
<dbReference type="Gene3D" id="1.10.3810.10">
    <property type="entry name" value="Biosynthetic peptidoglycan transglycosylase-like"/>
    <property type="match status" value="1"/>
</dbReference>
<keyword evidence="3" id="KW-0121">Carboxypeptidase</keyword>
<dbReference type="GO" id="GO:0008360">
    <property type="term" value="P:regulation of cell shape"/>
    <property type="evidence" value="ECO:0007669"/>
    <property type="project" value="UniProtKB-KW"/>
</dbReference>
<dbReference type="Pfam" id="PF00912">
    <property type="entry name" value="Transgly"/>
    <property type="match status" value="1"/>
</dbReference>
<dbReference type="GO" id="GO:0006508">
    <property type="term" value="P:proteolysis"/>
    <property type="evidence" value="ECO:0007669"/>
    <property type="project" value="UniProtKB-KW"/>
</dbReference>
<evidence type="ECO:0000256" key="10">
    <source>
        <dbReference type="ARBA" id="ARBA00023268"/>
    </source>
</evidence>
<dbReference type="Proteomes" id="UP000001319">
    <property type="component" value="Chromosome"/>
</dbReference>
<evidence type="ECO:0000256" key="1">
    <source>
        <dbReference type="ARBA" id="ARBA00007090"/>
    </source>
</evidence>
<dbReference type="InterPro" id="IPR036950">
    <property type="entry name" value="PBP_transglycosylase"/>
</dbReference>
<dbReference type="HOGENOM" id="CLU_006354_2_2_9"/>
<dbReference type="GO" id="GO:0009002">
    <property type="term" value="F:serine-type D-Ala-D-Ala carboxypeptidase activity"/>
    <property type="evidence" value="ECO:0007669"/>
    <property type="project" value="UniProtKB-EC"/>
</dbReference>
<dbReference type="GO" id="GO:0071555">
    <property type="term" value="P:cell wall organization"/>
    <property type="evidence" value="ECO:0007669"/>
    <property type="project" value="UniProtKB-KW"/>
</dbReference>
<dbReference type="FunFam" id="1.10.3810.10:FF:000001">
    <property type="entry name" value="Penicillin-binding protein 1A"/>
    <property type="match status" value="1"/>
</dbReference>
<dbReference type="InterPro" id="IPR012338">
    <property type="entry name" value="Beta-lactam/transpept-like"/>
</dbReference>
<dbReference type="AlphaFoldDB" id="B0S1S5"/>
<dbReference type="InterPro" id="IPR001264">
    <property type="entry name" value="Glyco_trans_51"/>
</dbReference>
<keyword evidence="11" id="KW-0961">Cell wall biogenesis/degradation</keyword>
<evidence type="ECO:0000256" key="6">
    <source>
        <dbReference type="ARBA" id="ARBA00022679"/>
    </source>
</evidence>
<dbReference type="Pfam" id="PF00905">
    <property type="entry name" value="Transpeptidase"/>
    <property type="match status" value="1"/>
</dbReference>
<dbReference type="InterPro" id="IPR050396">
    <property type="entry name" value="Glycosyltr_51/Transpeptidase"/>
</dbReference>
<dbReference type="eggNOG" id="COG5009">
    <property type="taxonomic scope" value="Bacteria"/>
</dbReference>
<evidence type="ECO:0000259" key="16">
    <source>
        <dbReference type="Pfam" id="PF00905"/>
    </source>
</evidence>
<comment type="catalytic activity">
    <reaction evidence="13">
        <text>[GlcNAc-(1-&gt;4)-Mur2Ac(oyl-L-Ala-gamma-D-Glu-L-Lys-D-Ala-D-Ala)](n)-di-trans,octa-cis-undecaprenyl diphosphate + beta-D-GlcNAc-(1-&gt;4)-Mur2Ac(oyl-L-Ala-gamma-D-Glu-L-Lys-D-Ala-D-Ala)-di-trans,octa-cis-undecaprenyl diphosphate = [GlcNAc-(1-&gt;4)-Mur2Ac(oyl-L-Ala-gamma-D-Glu-L-Lys-D-Ala-D-Ala)](n+1)-di-trans,octa-cis-undecaprenyl diphosphate + di-trans,octa-cis-undecaprenyl diphosphate + H(+)</text>
        <dbReference type="Rhea" id="RHEA:23708"/>
        <dbReference type="Rhea" id="RHEA-COMP:9602"/>
        <dbReference type="Rhea" id="RHEA-COMP:9603"/>
        <dbReference type="ChEBI" id="CHEBI:15378"/>
        <dbReference type="ChEBI" id="CHEBI:58405"/>
        <dbReference type="ChEBI" id="CHEBI:60033"/>
        <dbReference type="ChEBI" id="CHEBI:78435"/>
        <dbReference type="EC" id="2.4.99.28"/>
    </reaction>
</comment>
<sequence>MCIVNLGIYVESTLCGIIVYIHFMEEFMNKDKNIILKSIKILILCLICIFAFVGGLIGVAGVRAMQLAPKVNPEEINNMMNQTSEILDQDGNLIEKIKTTEYREVVKLDKIPKYMMDAFTSVEDERFYKHNGVDPIGITSAIFDNLRSGSMKRGASTLAQQLARNLYLTNEKSFDRKFKEAYLAMELTNYLGREKLLETYMNTVFLGQNAYGVQAASEIYFKKNINELTLSECATLAGIVKSPTNLALYKAIEPGQVKDQSKIVGEVTLSGETYKAVYNQQTIDRRDYVLKKMLENKKITKEEYETALQENIVANIKPGIKNVDNLSNYYSDIIYEQVIAKLIEKGYSQQEAKSKLINGGLKIYSCVDMNMQSNLEKLYDKKVDDIISDGSSANLLKWSSDDGRNITNALDEVIYFRKENIINDNDEFFISPKQYTKNPDGSITFNYSKSIKVKQYGNYLDLKDYYSVNDSNNLVTHKISSINIGKKNLNTDGEGNITISSQYIKDNPNLIKYDNNDNLIFAKDFYTINEVGIKQPQSSSVVIDKSTGQIKALVGGRYSDNKDTTNRASDIPRQVGSSMKPLGVYTPALDNGYSPASGLDDLPHYNEKHELWPKNWYEGYEGLVSLRHAVENSINVTAVKVLEDIGIEKSKTYLEKFGLINAKNPKADNYISAAENTSENDENTSAMALGSLTKGFTPVEMAGAYNAINNSGQYREPISFTKVTDSLGKVIIDNPQKQNEVVSPQIAYIMRDILRTSTDYNYSKYARLDGFDIGGKTGTTTDYQDVWFVGMSPYYTISTWLGFDNQQLKMTQISQKKVVQIWSAVNKYTLEDKIPIKFDEPDGIVRVKVDTLANKLPSKYSWRDPRGIVKEEIYKAGTEPTEVSDLYESKRIDVVDGKLATDNTPPWELGWGVFIKRDPPYKPSEHNNIIPKDWKYSMPGYSDRTIFNILKPEDKEDEDKDDKDKDGKDKDEKDNKDNDKDNKRNNRERDRKRDRDSSNDKRN</sequence>
<name>B0S1S5_FINM2</name>
<keyword evidence="9" id="KW-0573">Peptidoglycan synthesis</keyword>
<evidence type="ECO:0000256" key="3">
    <source>
        <dbReference type="ARBA" id="ARBA00022645"/>
    </source>
</evidence>
<evidence type="ECO:0000313" key="19">
    <source>
        <dbReference type="Proteomes" id="UP000001319"/>
    </source>
</evidence>
<feature type="domain" description="Glycosyl transferase family 51" evidence="17">
    <location>
        <begin position="91"/>
        <end position="264"/>
    </location>
</feature>
<dbReference type="SUPFAM" id="SSF53955">
    <property type="entry name" value="Lysozyme-like"/>
    <property type="match status" value="1"/>
</dbReference>
<keyword evidence="15" id="KW-1133">Transmembrane helix</keyword>
<evidence type="ECO:0000256" key="13">
    <source>
        <dbReference type="ARBA" id="ARBA00049902"/>
    </source>
</evidence>